<keyword evidence="3" id="KW-1185">Reference proteome</keyword>
<keyword evidence="1" id="KW-1133">Transmembrane helix</keyword>
<keyword evidence="1" id="KW-0472">Membrane</keyword>
<keyword evidence="1" id="KW-0812">Transmembrane</keyword>
<accession>A0ABV3RLH0</accession>
<dbReference type="EMBL" id="JBFNXX010000004">
    <property type="protein sequence ID" value="MEW9919398.1"/>
    <property type="molecule type" value="Genomic_DNA"/>
</dbReference>
<reference evidence="2 3" key="1">
    <citation type="submission" date="2024-07" db="EMBL/GenBank/DDBJ databases">
        <title>Marimonas sp.nov., isolated from tidal-flat sediment.</title>
        <authorList>
            <person name="Jayan J.N."/>
            <person name="Lee S.S."/>
        </authorList>
    </citation>
    <scope>NUCLEOTIDE SEQUENCE [LARGE SCALE GENOMIC DNA]</scope>
    <source>
        <strain evidence="2 3">MJW-29</strain>
    </source>
</reference>
<evidence type="ECO:0008006" key="4">
    <source>
        <dbReference type="Google" id="ProtNLM"/>
    </source>
</evidence>
<protein>
    <recommendedName>
        <fullName evidence="4">VPLPA-CTERM protein sorting domain-containing protein</fullName>
    </recommendedName>
</protein>
<evidence type="ECO:0000313" key="3">
    <source>
        <dbReference type="Proteomes" id="UP001556098"/>
    </source>
</evidence>
<gene>
    <name evidence="2" type="ORF">AB2B41_07280</name>
</gene>
<name>A0ABV3RLH0_9RHOB</name>
<dbReference type="Proteomes" id="UP001556098">
    <property type="component" value="Unassembled WGS sequence"/>
</dbReference>
<evidence type="ECO:0000256" key="1">
    <source>
        <dbReference type="SAM" id="Phobius"/>
    </source>
</evidence>
<feature type="transmembrane region" description="Helical" evidence="1">
    <location>
        <begin position="75"/>
        <end position="100"/>
    </location>
</feature>
<proteinExistence type="predicted"/>
<dbReference type="RefSeq" id="WP_367877101.1">
    <property type="nucleotide sequence ID" value="NZ_JBFNXX010000004.1"/>
</dbReference>
<evidence type="ECO:0000313" key="2">
    <source>
        <dbReference type="EMBL" id="MEW9919398.1"/>
    </source>
</evidence>
<organism evidence="2 3">
    <name type="scientific">Sulfitobacter sediminis</name>
    <dbReference type="NCBI Taxonomy" id="3234186"/>
    <lineage>
        <taxon>Bacteria</taxon>
        <taxon>Pseudomonadati</taxon>
        <taxon>Pseudomonadota</taxon>
        <taxon>Alphaproteobacteria</taxon>
        <taxon>Rhodobacterales</taxon>
        <taxon>Roseobacteraceae</taxon>
        <taxon>Sulfitobacter</taxon>
    </lineage>
</organism>
<sequence length="106" mass="11163">MDLLTIQLYGLTSGLTLDVPKVFESDPVAWQRIAPGNAVLIEGVNHLLNGLDTTEDFHTTGLVLHDDGSGTTHPIIAATPIPAALPLMLGGMALLGALAARRRRSV</sequence>
<comment type="caution">
    <text evidence="2">The sequence shown here is derived from an EMBL/GenBank/DDBJ whole genome shotgun (WGS) entry which is preliminary data.</text>
</comment>